<dbReference type="GO" id="GO:0042742">
    <property type="term" value="P:defense response to bacterium"/>
    <property type="evidence" value="ECO:0007669"/>
    <property type="project" value="UniProtKB-KW"/>
</dbReference>
<comment type="caution">
    <text evidence="4">The sequence shown here is derived from an EMBL/GenBank/DDBJ whole genome shotgun (WGS) entry which is preliminary data.</text>
</comment>
<evidence type="ECO:0000313" key="5">
    <source>
        <dbReference type="Proteomes" id="UP000193749"/>
    </source>
</evidence>
<dbReference type="Gene3D" id="1.10.530.40">
    <property type="match status" value="1"/>
</dbReference>
<dbReference type="STRING" id="55209.HA50_05515"/>
<dbReference type="RefSeq" id="WP_084873489.1">
    <property type="nucleotide sequence ID" value="NZ_JAGGMY010000001.1"/>
</dbReference>
<dbReference type="InterPro" id="IPR031922">
    <property type="entry name" value="Pesticin_C"/>
</dbReference>
<evidence type="ECO:0000259" key="3">
    <source>
        <dbReference type="Pfam" id="PF16754"/>
    </source>
</evidence>
<name>A0A1X1ESI3_PANCY</name>
<dbReference type="EMBL" id="MLJI01000001">
    <property type="protein sequence ID" value="ORM92834.1"/>
    <property type="molecule type" value="Genomic_DNA"/>
</dbReference>
<dbReference type="GO" id="GO:0031640">
    <property type="term" value="P:killing of cells of another organism"/>
    <property type="evidence" value="ECO:0007669"/>
    <property type="project" value="UniProtKB-KW"/>
</dbReference>
<dbReference type="OrthoDB" id="932638at2"/>
<keyword evidence="1" id="KW-0929">Antimicrobial</keyword>
<reference evidence="4 5" key="1">
    <citation type="journal article" date="2017" name="Antonie Van Leeuwenhoek">
        <title>Phylogenomic resolution of the bacterial genus Pantoea and its relationship with Erwinia and Tatumella.</title>
        <authorList>
            <person name="Palmer M."/>
            <person name="Steenkamp E.T."/>
            <person name="Coetzee M.P."/>
            <person name="Chan W.Y."/>
            <person name="van Zyl E."/>
            <person name="De Maayer P."/>
            <person name="Coutinho T.A."/>
            <person name="Blom J."/>
            <person name="Smits T.H."/>
            <person name="Duffy B."/>
            <person name="Venter S.N."/>
        </authorList>
    </citation>
    <scope>NUCLEOTIDE SEQUENCE [LARGE SCALE GENOMIC DNA]</scope>
    <source>
        <strain evidence="4 5">LMG 2657</strain>
    </source>
</reference>
<keyword evidence="5" id="KW-1185">Reference proteome</keyword>
<dbReference type="GO" id="GO:0003796">
    <property type="term" value="F:lysozyme activity"/>
    <property type="evidence" value="ECO:0007669"/>
    <property type="project" value="InterPro"/>
</dbReference>
<dbReference type="CDD" id="cd16903">
    <property type="entry name" value="pesticin_lyz-like"/>
    <property type="match status" value="1"/>
</dbReference>
<evidence type="ECO:0000256" key="2">
    <source>
        <dbReference type="ARBA" id="ARBA00022638"/>
    </source>
</evidence>
<sequence>MLEPEEGLLTFRAEGNNVKSSRDYSRKIHWPGISSSCRGNSSGVTIGRGFDLGDRTKINVLIVLKKSGVNKEQAELISDGAGLKGCAAHEFVIRNRDKIGEISESQQLSLFKIIYEWLKKDVERICKNRVTIMKHHPDPEVQADEAWRVIPLKIKDVLIDLRYRGDYTPHSRELIQRFAYLGDMEGFGKVISNRALWPDVSTDRFIRRVDYYEKN</sequence>
<accession>A0A1X1ESI3</accession>
<evidence type="ECO:0000256" key="1">
    <source>
        <dbReference type="ARBA" id="ARBA00022529"/>
    </source>
</evidence>
<keyword evidence="2" id="KW-0081">Bacteriolytic enzyme</keyword>
<feature type="domain" description="Pesticin C-terminal" evidence="3">
    <location>
        <begin position="27"/>
        <end position="124"/>
    </location>
</feature>
<gene>
    <name evidence="4" type="ORF">HA50_05515</name>
</gene>
<dbReference type="Pfam" id="PF16754">
    <property type="entry name" value="Pesticin"/>
    <property type="match status" value="1"/>
</dbReference>
<protein>
    <recommendedName>
        <fullName evidence="3">Pesticin C-terminal domain-containing protein</fullName>
    </recommendedName>
</protein>
<organism evidence="4 5">
    <name type="scientific">Pantoea cypripedii</name>
    <name type="common">Pectobacterium cypripedii</name>
    <name type="synonym">Erwinia cypripedii</name>
    <dbReference type="NCBI Taxonomy" id="55209"/>
    <lineage>
        <taxon>Bacteria</taxon>
        <taxon>Pseudomonadati</taxon>
        <taxon>Pseudomonadota</taxon>
        <taxon>Gammaproteobacteria</taxon>
        <taxon>Enterobacterales</taxon>
        <taxon>Erwiniaceae</taxon>
        <taxon>Pantoea</taxon>
    </lineage>
</organism>
<dbReference type="AlphaFoldDB" id="A0A1X1ESI3"/>
<proteinExistence type="predicted"/>
<evidence type="ECO:0000313" key="4">
    <source>
        <dbReference type="EMBL" id="ORM92834.1"/>
    </source>
</evidence>
<dbReference type="InterPro" id="IPR023347">
    <property type="entry name" value="Lysozyme_dom_sf"/>
</dbReference>
<dbReference type="Proteomes" id="UP000193749">
    <property type="component" value="Unassembled WGS sequence"/>
</dbReference>